<dbReference type="InterPro" id="IPR050831">
    <property type="entry name" value="CEA_cell_adhesion"/>
</dbReference>
<protein>
    <recommendedName>
        <fullName evidence="5">Ig-like domain-containing protein</fullName>
    </recommendedName>
</protein>
<dbReference type="SMART" id="SM00409">
    <property type="entry name" value="IG"/>
    <property type="match status" value="1"/>
</dbReference>
<feature type="domain" description="Ig-like" evidence="5">
    <location>
        <begin position="112"/>
        <end position="178"/>
    </location>
</feature>
<dbReference type="AlphaFoldDB" id="A0A1A6HJR4"/>
<keyword evidence="2" id="KW-0325">Glycoprotein</keyword>
<dbReference type="GO" id="GO:0009986">
    <property type="term" value="C:cell surface"/>
    <property type="evidence" value="ECO:0007669"/>
    <property type="project" value="TreeGrafter"/>
</dbReference>
<proteinExistence type="inferred from homology"/>
<evidence type="ECO:0000256" key="2">
    <source>
        <dbReference type="ARBA" id="ARBA00023180"/>
    </source>
</evidence>
<dbReference type="STRING" id="56216.A0A1A6HJR4"/>
<evidence type="ECO:0000256" key="1">
    <source>
        <dbReference type="ARBA" id="ARBA00022729"/>
    </source>
</evidence>
<evidence type="ECO:0000256" key="3">
    <source>
        <dbReference type="ARBA" id="ARBA00023319"/>
    </source>
</evidence>
<evidence type="ECO:0000259" key="5">
    <source>
        <dbReference type="PROSITE" id="PS50835"/>
    </source>
</evidence>
<evidence type="ECO:0000313" key="7">
    <source>
        <dbReference type="Proteomes" id="UP000092124"/>
    </source>
</evidence>
<dbReference type="InterPro" id="IPR013783">
    <property type="entry name" value="Ig-like_fold"/>
</dbReference>
<dbReference type="GO" id="GO:0002682">
    <property type="term" value="P:regulation of immune system process"/>
    <property type="evidence" value="ECO:0007669"/>
    <property type="project" value="TreeGrafter"/>
</dbReference>
<dbReference type="OrthoDB" id="6159398at2759"/>
<keyword evidence="7" id="KW-1185">Reference proteome</keyword>
<dbReference type="GO" id="GO:1990782">
    <property type="term" value="F:protein tyrosine kinase binding"/>
    <property type="evidence" value="ECO:0007669"/>
    <property type="project" value="TreeGrafter"/>
</dbReference>
<dbReference type="GO" id="GO:0007165">
    <property type="term" value="P:signal transduction"/>
    <property type="evidence" value="ECO:0007669"/>
    <property type="project" value="TreeGrafter"/>
</dbReference>
<dbReference type="SUPFAM" id="SSF48726">
    <property type="entry name" value="Immunoglobulin"/>
    <property type="match status" value="2"/>
</dbReference>
<comment type="caution">
    <text evidence="6">The sequence shown here is derived from an EMBL/GenBank/DDBJ whole genome shotgun (WGS) entry which is preliminary data.</text>
</comment>
<dbReference type="PANTHER" id="PTHR44427">
    <property type="entry name" value="CARCINOEMBRYONIC ANTIGEN-RELATED CELL ADHESION MOLECULE 19"/>
    <property type="match status" value="1"/>
</dbReference>
<accession>A0A1A6HJR4</accession>
<dbReference type="PROSITE" id="PS50835">
    <property type="entry name" value="IG_LIKE"/>
    <property type="match status" value="1"/>
</dbReference>
<gene>
    <name evidence="6" type="ORF">A6R68_19110</name>
</gene>
<dbReference type="PANTHER" id="PTHR44427:SF1">
    <property type="entry name" value="CARCINOEMBRYONIC ANTIGEN-RELATED CELL ADHESION MOLECULE 1"/>
    <property type="match status" value="1"/>
</dbReference>
<organism evidence="6 7">
    <name type="scientific">Neotoma lepida</name>
    <name type="common">Desert woodrat</name>
    <dbReference type="NCBI Taxonomy" id="56216"/>
    <lineage>
        <taxon>Eukaryota</taxon>
        <taxon>Metazoa</taxon>
        <taxon>Chordata</taxon>
        <taxon>Craniata</taxon>
        <taxon>Vertebrata</taxon>
        <taxon>Euteleostomi</taxon>
        <taxon>Mammalia</taxon>
        <taxon>Eutheria</taxon>
        <taxon>Euarchontoglires</taxon>
        <taxon>Glires</taxon>
        <taxon>Rodentia</taxon>
        <taxon>Myomorpha</taxon>
        <taxon>Muroidea</taxon>
        <taxon>Cricetidae</taxon>
        <taxon>Neotominae</taxon>
        <taxon>Neotoma</taxon>
    </lineage>
</organism>
<dbReference type="EMBL" id="LZPO01027417">
    <property type="protein sequence ID" value="OBS78516.1"/>
    <property type="molecule type" value="Genomic_DNA"/>
</dbReference>
<comment type="similarity">
    <text evidence="4">Belongs to the immunoglobulin superfamily. CEA family.</text>
</comment>
<dbReference type="Proteomes" id="UP000092124">
    <property type="component" value="Unassembled WGS sequence"/>
</dbReference>
<evidence type="ECO:0000313" key="6">
    <source>
        <dbReference type="EMBL" id="OBS78516.1"/>
    </source>
</evidence>
<dbReference type="InterPro" id="IPR013106">
    <property type="entry name" value="Ig_V-set"/>
</dbReference>
<reference evidence="6 7" key="1">
    <citation type="submission" date="2016-06" db="EMBL/GenBank/DDBJ databases">
        <title>The Draft Genome Sequence and Annotation of the Desert Woodrat Neotoma lepida.</title>
        <authorList>
            <person name="Campbell M."/>
            <person name="Oakeson K.F."/>
            <person name="Yandell M."/>
            <person name="Halpert J.R."/>
            <person name="Dearing D."/>
        </authorList>
    </citation>
    <scope>NUCLEOTIDE SEQUENCE [LARGE SCALE GENOMIC DNA]</scope>
    <source>
        <strain evidence="6">417</strain>
        <tissue evidence="6">Liver</tissue>
    </source>
</reference>
<dbReference type="Pfam" id="PF07686">
    <property type="entry name" value="V-set"/>
    <property type="match status" value="1"/>
</dbReference>
<evidence type="ECO:0000256" key="4">
    <source>
        <dbReference type="ARBA" id="ARBA00038222"/>
    </source>
</evidence>
<dbReference type="InterPro" id="IPR003599">
    <property type="entry name" value="Ig_sub"/>
</dbReference>
<feature type="non-terminal residue" evidence="6">
    <location>
        <position position="1"/>
    </location>
</feature>
<dbReference type="InterPro" id="IPR007110">
    <property type="entry name" value="Ig-like_dom"/>
</dbReference>
<dbReference type="GO" id="GO:0005886">
    <property type="term" value="C:plasma membrane"/>
    <property type="evidence" value="ECO:0007669"/>
    <property type="project" value="TreeGrafter"/>
</dbReference>
<dbReference type="InterPro" id="IPR036179">
    <property type="entry name" value="Ig-like_dom_sf"/>
</dbReference>
<sequence length="178" mass="20133">VTVEAVPPDVLEGENVLLHVHHLPPTVQSVTWYKDEYCFTTDLDVIARFIIPKGIYETGIGYTGREKIYSNGSLLIQNVTEYDSGIYDITIEREDGELWGSSLKLNVHPLLPKSKVTSKSFYTWEGSPVALMCEPKTQNTTYLWRRNSQSLSEEDRLKLPEGNRTLTLLSVVRTDTGP</sequence>
<name>A0A1A6HJR4_NEOLE</name>
<keyword evidence="1" id="KW-0732">Signal</keyword>
<keyword evidence="3" id="KW-0393">Immunoglobulin domain</keyword>
<dbReference type="Gene3D" id="2.60.40.10">
    <property type="entry name" value="Immunoglobulins"/>
    <property type="match status" value="2"/>
</dbReference>